<reference evidence="1" key="1">
    <citation type="submission" date="2011-04" db="EMBL/GenBank/DDBJ databases">
        <title>Evolution of plant cell wall degrading machinery underlies the functional diversity of forest fungi.</title>
        <authorList>
            <consortium name="US DOE Joint Genome Institute (JGI-PGF)"/>
            <person name="Eastwood D.C."/>
            <person name="Floudas D."/>
            <person name="Binder M."/>
            <person name="Majcherczyk A."/>
            <person name="Schneider P."/>
            <person name="Aerts A."/>
            <person name="Asiegbu F.O."/>
            <person name="Baker S.E."/>
            <person name="Barry K."/>
            <person name="Bendiksby M."/>
            <person name="Blumentritt M."/>
            <person name="Coutinho P.M."/>
            <person name="Cullen D."/>
            <person name="Cullen D."/>
            <person name="Gathman A."/>
            <person name="Goodell B."/>
            <person name="Henrissat B."/>
            <person name="Ihrmark K."/>
            <person name="Kauserud H."/>
            <person name="Kohler A."/>
            <person name="LaButti K."/>
            <person name="Lapidus A."/>
            <person name="Lavin J.L."/>
            <person name="Lee Y.-H."/>
            <person name="Lindquist E."/>
            <person name="Lilly W."/>
            <person name="Lucas S."/>
            <person name="Morin E."/>
            <person name="Murat C."/>
            <person name="Oguiza J.A."/>
            <person name="Park J."/>
            <person name="Pisabarro A.G."/>
            <person name="Riley R."/>
            <person name="Rosling A."/>
            <person name="Salamov A."/>
            <person name="Schmidt O."/>
            <person name="Schmutz J."/>
            <person name="Skrede I."/>
            <person name="Stenlid J."/>
            <person name="Wiebenga A."/>
            <person name="Xie X."/>
            <person name="Kues U."/>
            <person name="Hibbett D.S."/>
            <person name="Hoffmeister D."/>
            <person name="Hogberg N."/>
            <person name="Martin F."/>
            <person name="Grigoriev I.V."/>
            <person name="Watkinson S.C."/>
        </authorList>
    </citation>
    <scope>NUCLEOTIDE SEQUENCE</scope>
    <source>
        <strain evidence="1">S7.9</strain>
    </source>
</reference>
<accession>F8ND57</accession>
<evidence type="ECO:0000313" key="1">
    <source>
        <dbReference type="EMBL" id="EGO30141.1"/>
    </source>
</evidence>
<dbReference type="Proteomes" id="UP000008064">
    <property type="component" value="Unassembled WGS sequence"/>
</dbReference>
<dbReference type="GeneID" id="18817021"/>
<dbReference type="AlphaFoldDB" id="F8ND57"/>
<protein>
    <submittedName>
        <fullName evidence="1">Uncharacterized protein</fullName>
    </submittedName>
</protein>
<organism>
    <name type="scientific">Serpula lacrymans var. lacrymans (strain S7.9)</name>
    <name type="common">Dry rot fungus</name>
    <dbReference type="NCBI Taxonomy" id="578457"/>
    <lineage>
        <taxon>Eukaryota</taxon>
        <taxon>Fungi</taxon>
        <taxon>Dikarya</taxon>
        <taxon>Basidiomycota</taxon>
        <taxon>Agaricomycotina</taxon>
        <taxon>Agaricomycetes</taxon>
        <taxon>Agaricomycetidae</taxon>
        <taxon>Boletales</taxon>
        <taxon>Coniophorineae</taxon>
        <taxon>Serpulaceae</taxon>
        <taxon>Serpula</taxon>
    </lineage>
</organism>
<gene>
    <name evidence="1" type="ORF">SERLADRAFT_454430</name>
</gene>
<sequence length="205" mass="22093">MPLPTAVAKTLESLDIKPSVYPRHFCDDDIIARWLHEVVAAFENAGISHCWWPDAAIHLLPEGQLRRVMEGIRSARTDGKNWNWENFKGDMKREAKKIAHASIFTRFCDNHPMLALTAGVSLATAGHAIANMGRFGSASPIAAALQSSMYGTYAYPWLPGAKGLAMTAVPTAAPAFTRGVPGVGGGVTFVAKAVSQYASRARSKL</sequence>
<proteinExistence type="predicted"/>
<name>F8ND57_SERL9</name>
<dbReference type="KEGG" id="sla:SERLADRAFT_454430"/>
<dbReference type="HOGENOM" id="CLU_1338222_0_0_1"/>
<dbReference type="RefSeq" id="XP_007312025.1">
    <property type="nucleotide sequence ID" value="XM_007311963.1"/>
</dbReference>
<dbReference type="EMBL" id="GL945428">
    <property type="protein sequence ID" value="EGO30141.1"/>
    <property type="molecule type" value="Genomic_DNA"/>
</dbReference>